<proteinExistence type="predicted"/>
<dbReference type="InterPro" id="IPR008929">
    <property type="entry name" value="Chondroitin_lyas"/>
</dbReference>
<sequence>MSLVKVRRLHAVVGVVALAVITAGLTTPAAGEPAPAAASEPGAGIEVLPDLPEPGVAQFVPGRSNVVEPVAAPARDMERLSSERASGSYTCPGFGTIDDPNPLANLYRDVFTWGSFAPYRVGNGSGNINWRANPYNNPSWYMWLHSLRWLGQGVIAASLGDRTAMDRVATVIRDWVNDNPYSWHGDIGAYEATRYRTNVIICTRQAILSGLGATSLPSKYAWIDPVLREHAKFLVNHWSGAWNHGTEESLALFGVGCTVNRTDYKQLAQERLAAGITTSIDKQGSTNEQSTAYAQFNYALWGRVSEVLRQCGGNPGSTIDQRRALMAVWLATATTSLGRLHQIGDSELIKTYPYAGTPMEYAATLGQSGPRPPRRVGVYDAGYIFGRTGWGQTRPFRGESTYSIRYGPARAVHGHSDHMAVTYTARGRDILIDSGHAGYQNDAWRAWARSPFAHGTLTVPTATDRAAATRMNRHVLEPMSDFFEFSDNPATGVYRTRGVLFLRDPDLIVTLDQGSSSKAQQYQTMWHLPSDQTATIYSRSTVVAQAPGDSTKTILFQIPYRQSLPRGAALVKRGQTSPIQGWHYPTIFTRKAAPTVQFVRSGTSAYILSFVVPIRTSGSVKYTTGWSGSTFVVNLDVGGVKTSIGVTAGGSLVRRS</sequence>
<name>A0A418KG91_9ACTN</name>
<protein>
    <recommendedName>
        <fullName evidence="6">Heparinase II/III-like C-terminal domain-containing protein</fullName>
    </recommendedName>
</protein>
<evidence type="ECO:0000313" key="8">
    <source>
        <dbReference type="Proteomes" id="UP000284057"/>
    </source>
</evidence>
<feature type="domain" description="Heparinase II/III-like C-terminal" evidence="6">
    <location>
        <begin position="398"/>
        <end position="557"/>
    </location>
</feature>
<feature type="chain" id="PRO_5019552021" description="Heparinase II/III-like C-terminal domain-containing protein" evidence="5">
    <location>
        <begin position="30"/>
        <end position="656"/>
    </location>
</feature>
<dbReference type="AlphaFoldDB" id="A0A418KG91"/>
<keyword evidence="4" id="KW-0456">Lyase</keyword>
<comment type="subcellular location">
    <subcellularLocation>
        <location evidence="1">Periplasm</location>
    </subcellularLocation>
</comment>
<evidence type="ECO:0000313" key="7">
    <source>
        <dbReference type="EMBL" id="RIQ10907.1"/>
    </source>
</evidence>
<evidence type="ECO:0000256" key="5">
    <source>
        <dbReference type="SAM" id="SignalP"/>
    </source>
</evidence>
<dbReference type="Gene3D" id="1.50.10.100">
    <property type="entry name" value="Chondroitin AC/alginate lyase"/>
    <property type="match status" value="1"/>
</dbReference>
<dbReference type="InterPro" id="IPR012480">
    <property type="entry name" value="Hepar_II_III_C"/>
</dbReference>
<comment type="caution">
    <text evidence="7">The sequence shown here is derived from an EMBL/GenBank/DDBJ whole genome shotgun (WGS) entry which is preliminary data.</text>
</comment>
<dbReference type="Proteomes" id="UP000284057">
    <property type="component" value="Unassembled WGS sequence"/>
</dbReference>
<keyword evidence="2 5" id="KW-0732">Signal</keyword>
<dbReference type="SUPFAM" id="SSF48230">
    <property type="entry name" value="Chondroitin AC/alginate lyase"/>
    <property type="match status" value="1"/>
</dbReference>
<evidence type="ECO:0000259" key="6">
    <source>
        <dbReference type="Pfam" id="PF07940"/>
    </source>
</evidence>
<feature type="signal peptide" evidence="5">
    <location>
        <begin position="1"/>
        <end position="29"/>
    </location>
</feature>
<dbReference type="GO" id="GO:0042597">
    <property type="term" value="C:periplasmic space"/>
    <property type="evidence" value="ECO:0007669"/>
    <property type="project" value="UniProtKB-SubCell"/>
</dbReference>
<dbReference type="OrthoDB" id="4592556at2"/>
<dbReference type="GO" id="GO:0016829">
    <property type="term" value="F:lyase activity"/>
    <property type="evidence" value="ECO:0007669"/>
    <property type="project" value="UniProtKB-KW"/>
</dbReference>
<gene>
    <name evidence="7" type="ORF">DY240_30885</name>
</gene>
<dbReference type="PANTHER" id="PTHR39210">
    <property type="entry name" value="HEPARIN-SULFATE LYASE"/>
    <property type="match status" value="1"/>
</dbReference>
<keyword evidence="8" id="KW-1185">Reference proteome</keyword>
<accession>A0A418KG91</accession>
<evidence type="ECO:0000256" key="1">
    <source>
        <dbReference type="ARBA" id="ARBA00004418"/>
    </source>
</evidence>
<evidence type="ECO:0000256" key="4">
    <source>
        <dbReference type="ARBA" id="ARBA00023239"/>
    </source>
</evidence>
<dbReference type="Gene3D" id="2.70.98.70">
    <property type="match status" value="1"/>
</dbReference>
<organism evidence="7 8">
    <name type="scientific">Jiangella rhizosphaerae</name>
    <dbReference type="NCBI Taxonomy" id="2293569"/>
    <lineage>
        <taxon>Bacteria</taxon>
        <taxon>Bacillati</taxon>
        <taxon>Actinomycetota</taxon>
        <taxon>Actinomycetes</taxon>
        <taxon>Jiangellales</taxon>
        <taxon>Jiangellaceae</taxon>
        <taxon>Jiangella</taxon>
    </lineage>
</organism>
<keyword evidence="3" id="KW-0574">Periplasm</keyword>
<reference evidence="7 8" key="1">
    <citation type="submission" date="2018-09" db="EMBL/GenBank/DDBJ databases">
        <title>Isolation, diversity and antifungal activity of actinobacteria from wheat.</title>
        <authorList>
            <person name="Han C."/>
        </authorList>
    </citation>
    <scope>NUCLEOTIDE SEQUENCE [LARGE SCALE GENOMIC DNA]</scope>
    <source>
        <strain evidence="7 8">NEAU-YY265</strain>
    </source>
</reference>
<evidence type="ECO:0000256" key="3">
    <source>
        <dbReference type="ARBA" id="ARBA00022764"/>
    </source>
</evidence>
<dbReference type="PANTHER" id="PTHR39210:SF1">
    <property type="entry name" value="HEPARIN-SULFATE LYASE"/>
    <property type="match status" value="1"/>
</dbReference>
<dbReference type="EMBL" id="QUAL01000440">
    <property type="protein sequence ID" value="RIQ10907.1"/>
    <property type="molecule type" value="Genomic_DNA"/>
</dbReference>
<dbReference type="RefSeq" id="WP_119663477.1">
    <property type="nucleotide sequence ID" value="NZ_QUAL01000440.1"/>
</dbReference>
<evidence type="ECO:0000256" key="2">
    <source>
        <dbReference type="ARBA" id="ARBA00022729"/>
    </source>
</evidence>
<dbReference type="Pfam" id="PF07940">
    <property type="entry name" value="Hepar_II_III_C"/>
    <property type="match status" value="1"/>
</dbReference>